<proteinExistence type="predicted"/>
<feature type="compositionally biased region" description="Basic and acidic residues" evidence="1">
    <location>
        <begin position="215"/>
        <end position="225"/>
    </location>
</feature>
<sequence length="448" mass="49578">MMASTLDLFQTTIQMSPSIVGIDRHAPLEFVDGSSASTRPSRWQVRRALATKEPRRRRRRRLSFRRGSPKCVHTPSASPLGRATSSPPPCLPDDALSAEWSDPGGCRGGQSRVSVSICDASRVRPTARSTDEVSVGTSVQSEDVGVQVSTPNVQSTNETAVRSRAPEADEGQQGGLRNNIASQVHNHCTTPAELRLDGYHLQEGQRHPPRRPRRREQGDSTRRDDDANEATLRDATTTRRRRDHRDVTTTRRRRQVGNAPFVRAFIMLQPSAFSRSVNIQTVERTCTGSILLDPPSCTDLSHLERSGASDSAQEEDPIDDDLSVGEDFCTASCAPDSTESLPQKRASAPPACSCGPLRAKWSWGEAPKEAPKEKKKKKEKEGKREEKGKEGGRDPNHHLLPEHTWGHGINSHKAKKQQHAERSRVSGAESSHESRHFVRVRALKNNHI</sequence>
<feature type="compositionally biased region" description="Basic residues" evidence="1">
    <location>
        <begin position="54"/>
        <end position="68"/>
    </location>
</feature>
<feature type="compositionally biased region" description="Polar residues" evidence="1">
    <location>
        <begin position="135"/>
        <end position="160"/>
    </location>
</feature>
<feature type="region of interest" description="Disordered" evidence="1">
    <location>
        <begin position="192"/>
        <end position="255"/>
    </location>
</feature>
<feature type="compositionally biased region" description="Basic and acidic residues" evidence="1">
    <location>
        <begin position="418"/>
        <end position="436"/>
    </location>
</feature>
<evidence type="ECO:0000256" key="1">
    <source>
        <dbReference type="SAM" id="MobiDB-lite"/>
    </source>
</evidence>
<evidence type="ECO:0000313" key="3">
    <source>
        <dbReference type="Proteomes" id="UP000266841"/>
    </source>
</evidence>
<keyword evidence="3" id="KW-1185">Reference proteome</keyword>
<protein>
    <submittedName>
        <fullName evidence="2">Uncharacterized protein</fullName>
    </submittedName>
</protein>
<feature type="non-terminal residue" evidence="2">
    <location>
        <position position="448"/>
    </location>
</feature>
<evidence type="ECO:0000313" key="2">
    <source>
        <dbReference type="EMBL" id="EJK58830.1"/>
    </source>
</evidence>
<feature type="compositionally biased region" description="Basic residues" evidence="1">
    <location>
        <begin position="437"/>
        <end position="448"/>
    </location>
</feature>
<feature type="region of interest" description="Disordered" evidence="1">
    <location>
        <begin position="363"/>
        <end position="448"/>
    </location>
</feature>
<organism evidence="2 3">
    <name type="scientific">Thalassiosira oceanica</name>
    <name type="common">Marine diatom</name>
    <dbReference type="NCBI Taxonomy" id="159749"/>
    <lineage>
        <taxon>Eukaryota</taxon>
        <taxon>Sar</taxon>
        <taxon>Stramenopiles</taxon>
        <taxon>Ochrophyta</taxon>
        <taxon>Bacillariophyta</taxon>
        <taxon>Coscinodiscophyceae</taxon>
        <taxon>Thalassiosirophycidae</taxon>
        <taxon>Thalassiosirales</taxon>
        <taxon>Thalassiosiraceae</taxon>
        <taxon>Thalassiosira</taxon>
    </lineage>
</organism>
<feature type="region of interest" description="Disordered" evidence="1">
    <location>
        <begin position="50"/>
        <end position="96"/>
    </location>
</feature>
<feature type="region of interest" description="Disordered" evidence="1">
    <location>
        <begin position="121"/>
        <end position="174"/>
    </location>
</feature>
<feature type="region of interest" description="Disordered" evidence="1">
    <location>
        <begin position="293"/>
        <end position="321"/>
    </location>
</feature>
<reference evidence="2 3" key="1">
    <citation type="journal article" date="2012" name="Genome Biol.">
        <title>Genome and low-iron response of an oceanic diatom adapted to chronic iron limitation.</title>
        <authorList>
            <person name="Lommer M."/>
            <person name="Specht M."/>
            <person name="Roy A.S."/>
            <person name="Kraemer L."/>
            <person name="Andreson R."/>
            <person name="Gutowska M.A."/>
            <person name="Wolf J."/>
            <person name="Bergner S.V."/>
            <person name="Schilhabel M.B."/>
            <person name="Klostermeier U.C."/>
            <person name="Beiko R.G."/>
            <person name="Rosenstiel P."/>
            <person name="Hippler M."/>
            <person name="Laroche J."/>
        </authorList>
    </citation>
    <scope>NUCLEOTIDE SEQUENCE [LARGE SCALE GENOMIC DNA]</scope>
    <source>
        <strain evidence="2 3">CCMP1005</strain>
    </source>
</reference>
<accession>K0S0I4</accession>
<gene>
    <name evidence="2" type="ORF">THAOC_21011</name>
</gene>
<comment type="caution">
    <text evidence="2">The sequence shown here is derived from an EMBL/GenBank/DDBJ whole genome shotgun (WGS) entry which is preliminary data.</text>
</comment>
<dbReference type="EMBL" id="AGNL01024143">
    <property type="protein sequence ID" value="EJK58830.1"/>
    <property type="molecule type" value="Genomic_DNA"/>
</dbReference>
<feature type="compositionally biased region" description="Acidic residues" evidence="1">
    <location>
        <begin position="312"/>
        <end position="321"/>
    </location>
</feature>
<dbReference type="Proteomes" id="UP000266841">
    <property type="component" value="Unassembled WGS sequence"/>
</dbReference>
<feature type="compositionally biased region" description="Basic and acidic residues" evidence="1">
    <location>
        <begin position="194"/>
        <end position="206"/>
    </location>
</feature>
<feature type="compositionally biased region" description="Basic and acidic residues" evidence="1">
    <location>
        <begin position="379"/>
        <end position="405"/>
    </location>
</feature>
<name>K0S0I4_THAOC</name>
<dbReference type="AlphaFoldDB" id="K0S0I4"/>